<evidence type="ECO:0000256" key="6">
    <source>
        <dbReference type="ARBA" id="ARBA00022475"/>
    </source>
</evidence>
<dbReference type="OrthoDB" id="7570050at2"/>
<keyword evidence="8 15" id="KW-0812">Transmembrane</keyword>
<keyword evidence="13 15" id="KW-0472">Membrane</keyword>
<comment type="pathway">
    <text evidence="3">Porphyrin-containing compound metabolism; protoporphyrin-IX biosynthesis; protoporphyrin-IX from protoporphyrinogen-IX: step 1/1.</text>
</comment>
<dbReference type="PANTHER" id="PTHR40255:SF1">
    <property type="entry name" value="PROTOPORPHYRINOGEN IX OXIDASE"/>
    <property type="match status" value="1"/>
</dbReference>
<evidence type="ECO:0000256" key="13">
    <source>
        <dbReference type="ARBA" id="ARBA00023136"/>
    </source>
</evidence>
<keyword evidence="11" id="KW-0560">Oxidoreductase</keyword>
<feature type="transmembrane region" description="Helical" evidence="15">
    <location>
        <begin position="62"/>
        <end position="84"/>
    </location>
</feature>
<dbReference type="GO" id="GO:0046872">
    <property type="term" value="F:metal ion binding"/>
    <property type="evidence" value="ECO:0007669"/>
    <property type="project" value="UniProtKB-KW"/>
</dbReference>
<sequence length="176" mass="19125">MDRSRCTGRRAGGVILSLVKAIHIAALVVWCAGLVALPLMLSKHEIGEDQRRYARLRVLTHATYSYIVTPAAVVAITAGTLLIFLQGVFVPWMFAKLVAVGLLVVLHAVIGKTVIAMSERRGSFEPRSSVWMLGGTLATMTLVLALVLGKPVLPSPVPDWLESPRERHLPVDEIPT</sequence>
<keyword evidence="10 15" id="KW-1133">Transmembrane helix</keyword>
<feature type="transmembrane region" description="Helical" evidence="15">
    <location>
        <begin position="21"/>
        <end position="41"/>
    </location>
</feature>
<evidence type="ECO:0000313" key="16">
    <source>
        <dbReference type="EMBL" id="RFC65520.1"/>
    </source>
</evidence>
<keyword evidence="6" id="KW-1003">Cell membrane</keyword>
<organism evidence="16 17">
    <name type="scientific">Fulvimarina endophytica</name>
    <dbReference type="NCBI Taxonomy" id="2293836"/>
    <lineage>
        <taxon>Bacteria</taxon>
        <taxon>Pseudomonadati</taxon>
        <taxon>Pseudomonadota</taxon>
        <taxon>Alphaproteobacteria</taxon>
        <taxon>Hyphomicrobiales</taxon>
        <taxon>Aurantimonadaceae</taxon>
        <taxon>Fulvimarina</taxon>
    </lineage>
</organism>
<evidence type="ECO:0000256" key="12">
    <source>
        <dbReference type="ARBA" id="ARBA00023004"/>
    </source>
</evidence>
<dbReference type="AlphaFoldDB" id="A0A371X8K0"/>
<dbReference type="UniPathway" id="UPA00251">
    <property type="reaction ID" value="UER00324"/>
</dbReference>
<evidence type="ECO:0000256" key="10">
    <source>
        <dbReference type="ARBA" id="ARBA00022989"/>
    </source>
</evidence>
<dbReference type="PANTHER" id="PTHR40255">
    <property type="entry name" value="UPF0093 MEMBRANE PROTEIN SLR1790"/>
    <property type="match status" value="1"/>
</dbReference>
<reference evidence="16 17" key="1">
    <citation type="submission" date="2018-08" db="EMBL/GenBank/DDBJ databases">
        <title>Fulvimarina sp. 85, whole genome shotgun sequence.</title>
        <authorList>
            <person name="Tuo L."/>
        </authorList>
    </citation>
    <scope>NUCLEOTIDE SEQUENCE [LARGE SCALE GENOMIC DNA]</scope>
    <source>
        <strain evidence="16 17">85</strain>
    </source>
</reference>
<comment type="cofactor">
    <cofactor evidence="1">
        <name>heme b</name>
        <dbReference type="ChEBI" id="CHEBI:60344"/>
    </cofactor>
</comment>
<dbReference type="Proteomes" id="UP000264310">
    <property type="component" value="Unassembled WGS sequence"/>
</dbReference>
<keyword evidence="12" id="KW-0408">Iron</keyword>
<keyword evidence="9" id="KW-0479">Metal-binding</keyword>
<dbReference type="GO" id="GO:0005886">
    <property type="term" value="C:plasma membrane"/>
    <property type="evidence" value="ECO:0007669"/>
    <property type="project" value="UniProtKB-SubCell"/>
</dbReference>
<evidence type="ECO:0000256" key="8">
    <source>
        <dbReference type="ARBA" id="ARBA00022692"/>
    </source>
</evidence>
<comment type="similarity">
    <text evidence="4">Belongs to the HemJ family.</text>
</comment>
<evidence type="ECO:0000256" key="9">
    <source>
        <dbReference type="ARBA" id="ARBA00022723"/>
    </source>
</evidence>
<comment type="catalytic activity">
    <reaction evidence="14">
        <text>protoporphyrinogen IX + 3 A = protoporphyrin IX + 3 AH2</text>
        <dbReference type="Rhea" id="RHEA:62000"/>
        <dbReference type="ChEBI" id="CHEBI:13193"/>
        <dbReference type="ChEBI" id="CHEBI:17499"/>
        <dbReference type="ChEBI" id="CHEBI:57306"/>
        <dbReference type="ChEBI" id="CHEBI:57307"/>
    </reaction>
</comment>
<name>A0A371X8K0_9HYPH</name>
<evidence type="ECO:0000256" key="2">
    <source>
        <dbReference type="ARBA" id="ARBA00004651"/>
    </source>
</evidence>
<evidence type="ECO:0000256" key="14">
    <source>
        <dbReference type="ARBA" id="ARBA00048390"/>
    </source>
</evidence>
<dbReference type="Pfam" id="PF03653">
    <property type="entry name" value="UPF0093"/>
    <property type="match status" value="1"/>
</dbReference>
<dbReference type="GO" id="GO:0006782">
    <property type="term" value="P:protoporphyrinogen IX biosynthetic process"/>
    <property type="evidence" value="ECO:0007669"/>
    <property type="project" value="UniProtKB-UniPathway"/>
</dbReference>
<evidence type="ECO:0000256" key="11">
    <source>
        <dbReference type="ARBA" id="ARBA00023002"/>
    </source>
</evidence>
<evidence type="ECO:0000256" key="7">
    <source>
        <dbReference type="ARBA" id="ARBA00022617"/>
    </source>
</evidence>
<proteinExistence type="inferred from homology"/>
<dbReference type="InterPro" id="IPR005265">
    <property type="entry name" value="HemJ-like"/>
</dbReference>
<dbReference type="GO" id="GO:0016491">
    <property type="term" value="F:oxidoreductase activity"/>
    <property type="evidence" value="ECO:0007669"/>
    <property type="project" value="UniProtKB-KW"/>
</dbReference>
<accession>A0A371X8K0</accession>
<keyword evidence="7" id="KW-0349">Heme</keyword>
<evidence type="ECO:0000313" key="17">
    <source>
        <dbReference type="Proteomes" id="UP000264310"/>
    </source>
</evidence>
<dbReference type="EMBL" id="QURL01000002">
    <property type="protein sequence ID" value="RFC65520.1"/>
    <property type="molecule type" value="Genomic_DNA"/>
</dbReference>
<keyword evidence="17" id="KW-1185">Reference proteome</keyword>
<comment type="subcellular location">
    <subcellularLocation>
        <location evidence="2">Cell membrane</location>
        <topology evidence="2">Multi-pass membrane protein</topology>
    </subcellularLocation>
</comment>
<comment type="caution">
    <text evidence="16">The sequence shown here is derived from an EMBL/GenBank/DDBJ whole genome shotgun (WGS) entry which is preliminary data.</text>
</comment>
<evidence type="ECO:0000256" key="3">
    <source>
        <dbReference type="ARBA" id="ARBA00005073"/>
    </source>
</evidence>
<evidence type="ECO:0000256" key="5">
    <source>
        <dbReference type="ARBA" id="ARBA00017504"/>
    </source>
</evidence>
<evidence type="ECO:0000256" key="4">
    <source>
        <dbReference type="ARBA" id="ARBA00006501"/>
    </source>
</evidence>
<feature type="transmembrane region" description="Helical" evidence="15">
    <location>
        <begin position="130"/>
        <end position="149"/>
    </location>
</feature>
<evidence type="ECO:0000256" key="1">
    <source>
        <dbReference type="ARBA" id="ARBA00001970"/>
    </source>
</evidence>
<feature type="transmembrane region" description="Helical" evidence="15">
    <location>
        <begin position="90"/>
        <end position="110"/>
    </location>
</feature>
<gene>
    <name evidence="16" type="ORF">DYI37_05470</name>
</gene>
<protein>
    <recommendedName>
        <fullName evidence="5">Protoporphyrinogen IX oxidase</fullName>
    </recommendedName>
</protein>
<evidence type="ECO:0000256" key="15">
    <source>
        <dbReference type="SAM" id="Phobius"/>
    </source>
</evidence>